<dbReference type="HOGENOM" id="CLU_1992220_0_0_1"/>
<dbReference type="EMBL" id="KI964562">
    <property type="protein sequence ID" value="EUC36416.1"/>
    <property type="molecule type" value="Genomic_DNA"/>
</dbReference>
<evidence type="ECO:0000313" key="1">
    <source>
        <dbReference type="EMBL" id="EUC36416.1"/>
    </source>
</evidence>
<dbReference type="RefSeq" id="XP_007709287.1">
    <property type="nucleotide sequence ID" value="XM_007711097.1"/>
</dbReference>
<dbReference type="GeneID" id="19145492"/>
<sequence>MGFRSLKRKREEIEVVARGYSTRATRATRAARIVCGERALLSIKRPECNVVRISHATHPMNCFLQDQAGGAHAMRYRGTLCEKKQQDLDQWPSRIAIFSPKASVEGVIGSQKKRRAVSQFPMGWA</sequence>
<accession>W6YY91</accession>
<dbReference type="KEGG" id="bze:COCCADRAFT_23846"/>
<evidence type="ECO:0000313" key="2">
    <source>
        <dbReference type="Proteomes" id="UP000053841"/>
    </source>
</evidence>
<name>W6YY91_COCC2</name>
<keyword evidence="2" id="KW-1185">Reference proteome</keyword>
<organism evidence="1 2">
    <name type="scientific">Cochliobolus carbonum (strain 26-R-13)</name>
    <name type="common">Maize leaf spot fungus</name>
    <name type="synonym">Bipolaris zeicola</name>
    <dbReference type="NCBI Taxonomy" id="930089"/>
    <lineage>
        <taxon>Eukaryota</taxon>
        <taxon>Fungi</taxon>
        <taxon>Dikarya</taxon>
        <taxon>Ascomycota</taxon>
        <taxon>Pezizomycotina</taxon>
        <taxon>Dothideomycetes</taxon>
        <taxon>Pleosporomycetidae</taxon>
        <taxon>Pleosporales</taxon>
        <taxon>Pleosporineae</taxon>
        <taxon>Pleosporaceae</taxon>
        <taxon>Bipolaris</taxon>
    </lineage>
</organism>
<dbReference type="AlphaFoldDB" id="W6YY91"/>
<reference evidence="1 2" key="1">
    <citation type="journal article" date="2013" name="PLoS Genet.">
        <title>Comparative genome structure, secondary metabolite, and effector coding capacity across Cochliobolus pathogens.</title>
        <authorList>
            <person name="Condon B.J."/>
            <person name="Leng Y."/>
            <person name="Wu D."/>
            <person name="Bushley K.E."/>
            <person name="Ohm R.A."/>
            <person name="Otillar R."/>
            <person name="Martin J."/>
            <person name="Schackwitz W."/>
            <person name="Grimwood J."/>
            <person name="MohdZainudin N."/>
            <person name="Xue C."/>
            <person name="Wang R."/>
            <person name="Manning V.A."/>
            <person name="Dhillon B."/>
            <person name="Tu Z.J."/>
            <person name="Steffenson B.J."/>
            <person name="Salamov A."/>
            <person name="Sun H."/>
            <person name="Lowry S."/>
            <person name="LaButti K."/>
            <person name="Han J."/>
            <person name="Copeland A."/>
            <person name="Lindquist E."/>
            <person name="Barry K."/>
            <person name="Schmutz J."/>
            <person name="Baker S.E."/>
            <person name="Ciuffetti L.M."/>
            <person name="Grigoriev I.V."/>
            <person name="Zhong S."/>
            <person name="Turgeon B.G."/>
        </authorList>
    </citation>
    <scope>NUCLEOTIDE SEQUENCE [LARGE SCALE GENOMIC DNA]</scope>
    <source>
        <strain evidence="1 2">26-R-13</strain>
    </source>
</reference>
<dbReference type="OrthoDB" id="10311029at2759"/>
<dbReference type="Proteomes" id="UP000053841">
    <property type="component" value="Unassembled WGS sequence"/>
</dbReference>
<gene>
    <name evidence="1" type="ORF">COCCADRAFT_23846</name>
</gene>
<protein>
    <submittedName>
        <fullName evidence="1">Uncharacterized protein</fullName>
    </submittedName>
</protein>
<proteinExistence type="predicted"/>